<evidence type="ECO:0000259" key="1">
    <source>
        <dbReference type="Pfam" id="PF00561"/>
    </source>
</evidence>
<dbReference type="Proteomes" id="UP000253529">
    <property type="component" value="Unassembled WGS sequence"/>
</dbReference>
<protein>
    <submittedName>
        <fullName evidence="2">Pimeloyl-ACP methyl ester carboxylesterase</fullName>
    </submittedName>
</protein>
<dbReference type="Gene3D" id="3.40.50.1820">
    <property type="entry name" value="alpha/beta hydrolase"/>
    <property type="match status" value="1"/>
</dbReference>
<dbReference type="Pfam" id="PF00561">
    <property type="entry name" value="Abhydrolase_1"/>
    <property type="match status" value="1"/>
</dbReference>
<dbReference type="PANTHER" id="PTHR43689">
    <property type="entry name" value="HYDROLASE"/>
    <property type="match status" value="1"/>
</dbReference>
<dbReference type="InterPro" id="IPR000639">
    <property type="entry name" value="Epox_hydrolase-like"/>
</dbReference>
<sequence length="372" mass="39748">MVRCNISWMAPDFVHATSSATMSSALRLRSRVSLLSNIQTIAKAHPYAVAGGALTVGVLAISALVNRRFARAAEHDNPPAGQFLDVNGVRLHYLERGSGEPLVLLHGNGSMIQDFESSGLLDLAARTYRVIAFDRPGFGHSDRPRSVVWTPAAQAELLRSALDRLGVSGAIVLGHSWGASVAVALALKYPGLARGLVLVSGYYYPSFRPDVVALSAPAAPLIGDVLGHTLSPLVSRLMWPLMMAKIFGPQSAPEKFDAFPKEMTFRPSQIHASAAESALMIPDAFSLHDAYPKLKMPVAIVAGDEDRLVDVDAQSARLHGDIPQSTFHRVPGNGHMVHQTATDAVMSAIDEVARDGSNPDRRPASSEVQSAA</sequence>
<gene>
    <name evidence="2" type="ORF">DFR50_10492</name>
</gene>
<dbReference type="PRINTS" id="PR00111">
    <property type="entry name" value="ABHYDROLASE"/>
</dbReference>
<dbReference type="PRINTS" id="PR00412">
    <property type="entry name" value="EPOXHYDRLASE"/>
</dbReference>
<dbReference type="AlphaFoldDB" id="A0A366FSU4"/>
<keyword evidence="3" id="KW-1185">Reference proteome</keyword>
<dbReference type="EMBL" id="QNRK01000004">
    <property type="protein sequence ID" value="RBP16815.1"/>
    <property type="molecule type" value="Genomic_DNA"/>
</dbReference>
<accession>A0A366FSU4</accession>
<dbReference type="PANTHER" id="PTHR43689:SF8">
    <property type="entry name" value="ALPHA_BETA-HYDROLASES SUPERFAMILY PROTEIN"/>
    <property type="match status" value="1"/>
</dbReference>
<dbReference type="SUPFAM" id="SSF53474">
    <property type="entry name" value="alpha/beta-Hydrolases"/>
    <property type="match status" value="1"/>
</dbReference>
<proteinExistence type="predicted"/>
<name>A0A366FSU4_9HYPH</name>
<dbReference type="InterPro" id="IPR000073">
    <property type="entry name" value="AB_hydrolase_1"/>
</dbReference>
<evidence type="ECO:0000313" key="3">
    <source>
        <dbReference type="Proteomes" id="UP000253529"/>
    </source>
</evidence>
<organism evidence="2 3">
    <name type="scientific">Roseiarcus fermentans</name>
    <dbReference type="NCBI Taxonomy" id="1473586"/>
    <lineage>
        <taxon>Bacteria</taxon>
        <taxon>Pseudomonadati</taxon>
        <taxon>Pseudomonadota</taxon>
        <taxon>Alphaproteobacteria</taxon>
        <taxon>Hyphomicrobiales</taxon>
        <taxon>Roseiarcaceae</taxon>
        <taxon>Roseiarcus</taxon>
    </lineage>
</organism>
<reference evidence="2 3" key="1">
    <citation type="submission" date="2018-06" db="EMBL/GenBank/DDBJ databases">
        <title>Genomic Encyclopedia of Type Strains, Phase IV (KMG-IV): sequencing the most valuable type-strain genomes for metagenomic binning, comparative biology and taxonomic classification.</title>
        <authorList>
            <person name="Goeker M."/>
        </authorList>
    </citation>
    <scope>NUCLEOTIDE SEQUENCE [LARGE SCALE GENOMIC DNA]</scope>
    <source>
        <strain evidence="2 3">DSM 24875</strain>
    </source>
</reference>
<comment type="caution">
    <text evidence="2">The sequence shown here is derived from an EMBL/GenBank/DDBJ whole genome shotgun (WGS) entry which is preliminary data.</text>
</comment>
<evidence type="ECO:0000313" key="2">
    <source>
        <dbReference type="EMBL" id="RBP16815.1"/>
    </source>
</evidence>
<dbReference type="InterPro" id="IPR029058">
    <property type="entry name" value="AB_hydrolase_fold"/>
</dbReference>
<feature type="domain" description="AB hydrolase-1" evidence="1">
    <location>
        <begin position="101"/>
        <end position="338"/>
    </location>
</feature>
<dbReference type="GO" id="GO:0003824">
    <property type="term" value="F:catalytic activity"/>
    <property type="evidence" value="ECO:0007669"/>
    <property type="project" value="InterPro"/>
</dbReference>